<gene>
    <name evidence="1" type="ORF">FM121_04470</name>
</gene>
<dbReference type="AlphaFoldDB" id="A0A1X6WM51"/>
<dbReference type="Proteomes" id="UP000195918">
    <property type="component" value="Unassembled WGS sequence"/>
</dbReference>
<dbReference type="EMBL" id="FWFD01000008">
    <property type="protein sequence ID" value="SLM85328.1"/>
    <property type="molecule type" value="Genomic_DNA"/>
</dbReference>
<protein>
    <submittedName>
        <fullName evidence="1">Uncharacterized protein</fullName>
    </submittedName>
</protein>
<organism evidence="1 2">
    <name type="scientific">Vagococcus fluvialis bH819</name>
    <dbReference type="NCBI Taxonomy" id="1255619"/>
    <lineage>
        <taxon>Bacteria</taxon>
        <taxon>Bacillati</taxon>
        <taxon>Bacillota</taxon>
        <taxon>Bacilli</taxon>
        <taxon>Lactobacillales</taxon>
        <taxon>Enterococcaceae</taxon>
        <taxon>Vagococcus</taxon>
    </lineage>
</organism>
<sequence length="38" mass="4346">MKLPKAQIFYPGLKQGGEKAISSKQLEETLMIIQKREL</sequence>
<evidence type="ECO:0000313" key="2">
    <source>
        <dbReference type="Proteomes" id="UP000195918"/>
    </source>
</evidence>
<proteinExistence type="predicted"/>
<keyword evidence="2" id="KW-1185">Reference proteome</keyword>
<reference evidence="2" key="1">
    <citation type="submission" date="2017-02" db="EMBL/GenBank/DDBJ databases">
        <authorList>
            <person name="Dridi B."/>
        </authorList>
    </citation>
    <scope>NUCLEOTIDE SEQUENCE [LARGE SCALE GENOMIC DNA]</scope>
    <source>
        <strain evidence="2">bH819</strain>
    </source>
</reference>
<accession>A0A1X6WM51</accession>
<evidence type="ECO:0000313" key="1">
    <source>
        <dbReference type="EMBL" id="SLM85328.1"/>
    </source>
</evidence>
<name>A0A1X6WM51_9ENTE</name>